<name>A0A1J5QHQ2_9ZZZZ</name>
<evidence type="ECO:0000313" key="2">
    <source>
        <dbReference type="EMBL" id="OIQ82976.1"/>
    </source>
</evidence>
<comment type="caution">
    <text evidence="2">The sequence shown here is derived from an EMBL/GenBank/DDBJ whole genome shotgun (WGS) entry which is preliminary data.</text>
</comment>
<feature type="transmembrane region" description="Helical" evidence="1">
    <location>
        <begin position="40"/>
        <end position="60"/>
    </location>
</feature>
<evidence type="ECO:0000256" key="1">
    <source>
        <dbReference type="SAM" id="Phobius"/>
    </source>
</evidence>
<keyword evidence="1" id="KW-1133">Transmembrane helix</keyword>
<organism evidence="2">
    <name type="scientific">mine drainage metagenome</name>
    <dbReference type="NCBI Taxonomy" id="410659"/>
    <lineage>
        <taxon>unclassified sequences</taxon>
        <taxon>metagenomes</taxon>
        <taxon>ecological metagenomes</taxon>
    </lineage>
</organism>
<dbReference type="EMBL" id="MLJW01000748">
    <property type="protein sequence ID" value="OIQ82976.1"/>
    <property type="molecule type" value="Genomic_DNA"/>
</dbReference>
<keyword evidence="1" id="KW-0812">Transmembrane</keyword>
<protein>
    <submittedName>
        <fullName evidence="2">Uncharacterized protein</fullName>
    </submittedName>
</protein>
<accession>A0A1J5QHQ2</accession>
<reference evidence="2" key="1">
    <citation type="submission" date="2016-10" db="EMBL/GenBank/DDBJ databases">
        <title>Sequence of Gallionella enrichment culture.</title>
        <authorList>
            <person name="Poehlein A."/>
            <person name="Muehling M."/>
            <person name="Daniel R."/>
        </authorList>
    </citation>
    <scope>NUCLEOTIDE SEQUENCE</scope>
</reference>
<keyword evidence="1" id="KW-0472">Membrane</keyword>
<sequence length="66" mass="6763">MAIRFKFSKPAAEAAAREIRRGSWGMGTAAVVAGIKTGRAGLAAAGALTWVVMQVVAFVVDGLDEG</sequence>
<proteinExistence type="predicted"/>
<dbReference type="AlphaFoldDB" id="A0A1J5QHQ2"/>
<gene>
    <name evidence="2" type="ORF">GALL_352290</name>
</gene>